<dbReference type="AlphaFoldDB" id="A0A4V2EM83"/>
<name>A0A4V2EM83_9PSEU</name>
<gene>
    <name evidence="2" type="ORF">EWH70_09220</name>
</gene>
<evidence type="ECO:0000256" key="1">
    <source>
        <dbReference type="SAM" id="MobiDB-lite"/>
    </source>
</evidence>
<comment type="caution">
    <text evidence="2">The sequence shown here is derived from an EMBL/GenBank/DDBJ whole genome shotgun (WGS) entry which is preliminary data.</text>
</comment>
<feature type="compositionally biased region" description="Basic and acidic residues" evidence="1">
    <location>
        <begin position="373"/>
        <end position="383"/>
    </location>
</feature>
<accession>A0A4V2EM83</accession>
<organism evidence="2 3">
    <name type="scientific">Amycolatopsis suaedae</name>
    <dbReference type="NCBI Taxonomy" id="2510978"/>
    <lineage>
        <taxon>Bacteria</taxon>
        <taxon>Bacillati</taxon>
        <taxon>Actinomycetota</taxon>
        <taxon>Actinomycetes</taxon>
        <taxon>Pseudonocardiales</taxon>
        <taxon>Pseudonocardiaceae</taxon>
        <taxon>Amycolatopsis</taxon>
    </lineage>
</organism>
<evidence type="ECO:0000313" key="2">
    <source>
        <dbReference type="EMBL" id="RZQ64165.1"/>
    </source>
</evidence>
<proteinExistence type="predicted"/>
<dbReference type="Proteomes" id="UP000292003">
    <property type="component" value="Unassembled WGS sequence"/>
</dbReference>
<sequence length="383" mass="39756">MTEEKASIAAGVKHTAHDESLDALKKAPVIGKGYTTITDNFKKFSEAKDGGDVANASAQLVTDGASFVASAGADMASFVLDPVGWLVSNGLNMLLELVEPLEDALHFVTGDGPSLKNAAGNFTEIGKGFVTLAEDFVKTGDEALKDWEGGGGDAARKALADFATGIQGIGSSAGAVAETLQMWSMAMTVIEEVIKAIISELVTWMIYIWLPALAASVVSLGSSVAAAMTASIAKAASALSKITKHMGKLGKLLDKFMNFMIKWTDDLVKQGAKLTKAGKVGMLPGQEKAIVGAFAKGTGTRLGTTGDVLLETAKGVPNQVLKSVTGVNPADVAKGSAYGGKAVVDLAAKAVDYGEDFDKMDENSQRGGGQSVEDSRQNLDMDR</sequence>
<protein>
    <recommendedName>
        <fullName evidence="4">WXG100 family type VII secretion target</fullName>
    </recommendedName>
</protein>
<feature type="region of interest" description="Disordered" evidence="1">
    <location>
        <begin position="358"/>
        <end position="383"/>
    </location>
</feature>
<dbReference type="OrthoDB" id="5180306at2"/>
<keyword evidence="3" id="KW-1185">Reference proteome</keyword>
<reference evidence="2 3" key="1">
    <citation type="submission" date="2019-02" db="EMBL/GenBank/DDBJ databases">
        <title>Draft genome sequence of Amycolatopsis sp. 8-3EHSu isolated from roots of Suaeda maritima.</title>
        <authorList>
            <person name="Duangmal K."/>
            <person name="Chantavorakit T."/>
        </authorList>
    </citation>
    <scope>NUCLEOTIDE SEQUENCE [LARGE SCALE GENOMIC DNA]</scope>
    <source>
        <strain evidence="2 3">8-3EHSu</strain>
    </source>
</reference>
<evidence type="ECO:0000313" key="3">
    <source>
        <dbReference type="Proteomes" id="UP000292003"/>
    </source>
</evidence>
<evidence type="ECO:0008006" key="4">
    <source>
        <dbReference type="Google" id="ProtNLM"/>
    </source>
</evidence>
<dbReference type="RefSeq" id="WP_130474877.1">
    <property type="nucleotide sequence ID" value="NZ_SFCC01000004.1"/>
</dbReference>
<dbReference type="EMBL" id="SFCC01000004">
    <property type="protein sequence ID" value="RZQ64165.1"/>
    <property type="molecule type" value="Genomic_DNA"/>
</dbReference>